<keyword evidence="6" id="KW-0029">Amino-acid transport</keyword>
<evidence type="ECO:0000256" key="6">
    <source>
        <dbReference type="ARBA" id="ARBA00022970"/>
    </source>
</evidence>
<feature type="compositionally biased region" description="Basic and acidic residues" evidence="11">
    <location>
        <begin position="243"/>
        <end position="252"/>
    </location>
</feature>
<evidence type="ECO:0000313" key="15">
    <source>
        <dbReference type="Proteomes" id="UP001054821"/>
    </source>
</evidence>
<dbReference type="Pfam" id="PF01490">
    <property type="entry name" value="Aa_trans"/>
    <property type="match status" value="1"/>
</dbReference>
<dbReference type="GO" id="GO:0015293">
    <property type="term" value="F:symporter activity"/>
    <property type="evidence" value="ECO:0007669"/>
    <property type="project" value="UniProtKB-KW"/>
</dbReference>
<reference evidence="14 15" key="1">
    <citation type="journal article" date="2022" name="G3 (Bethesda)">
        <title>Whole-genome sequence and methylome profiling of the almond [Prunus dulcis (Mill.) D.A. Webb] cultivar 'Nonpareil'.</title>
        <authorList>
            <person name="D'Amico-Willman K.M."/>
            <person name="Ouma W.Z."/>
            <person name="Meulia T."/>
            <person name="Sideli G.M."/>
            <person name="Gradziel T.M."/>
            <person name="Fresnedo-Ramirez J."/>
        </authorList>
    </citation>
    <scope>NUCLEOTIDE SEQUENCE [LARGE SCALE GENOMIC DNA]</scope>
    <source>
        <strain evidence="14">Clone GOH B32 T37-40</strain>
    </source>
</reference>
<comment type="subcellular location">
    <subcellularLocation>
        <location evidence="1">Endomembrane system</location>
        <topology evidence="1">Multi-pass membrane protein</topology>
    </subcellularLocation>
</comment>
<feature type="region of interest" description="Disordered" evidence="11">
    <location>
        <begin position="26"/>
        <end position="50"/>
    </location>
</feature>
<comment type="caution">
    <text evidence="14">The sequence shown here is derived from an EMBL/GenBank/DDBJ whole genome shotgun (WGS) entry which is preliminary data.</text>
</comment>
<feature type="region of interest" description="Disordered" evidence="11">
    <location>
        <begin position="230"/>
        <end position="265"/>
    </location>
</feature>
<evidence type="ECO:0000256" key="3">
    <source>
        <dbReference type="ARBA" id="ARBA00022448"/>
    </source>
</evidence>
<dbReference type="EMBL" id="JAJFAZ020000001">
    <property type="protein sequence ID" value="KAI5353607.1"/>
    <property type="molecule type" value="Genomic_DNA"/>
</dbReference>
<feature type="domain" description="Amino acid transporter transmembrane" evidence="13">
    <location>
        <begin position="96"/>
        <end position="190"/>
    </location>
</feature>
<keyword evidence="3" id="KW-0813">Transport</keyword>
<keyword evidence="8 12" id="KW-0472">Membrane</keyword>
<keyword evidence="7 12" id="KW-1133">Transmembrane helix</keyword>
<feature type="transmembrane region" description="Helical" evidence="12">
    <location>
        <begin position="98"/>
        <end position="123"/>
    </location>
</feature>
<evidence type="ECO:0000256" key="7">
    <source>
        <dbReference type="ARBA" id="ARBA00022989"/>
    </source>
</evidence>
<evidence type="ECO:0000256" key="10">
    <source>
        <dbReference type="ARBA" id="ARBA00045588"/>
    </source>
</evidence>
<dbReference type="InterPro" id="IPR013057">
    <property type="entry name" value="AA_transpt_TM"/>
</dbReference>
<evidence type="ECO:0000256" key="4">
    <source>
        <dbReference type="ARBA" id="ARBA00022692"/>
    </source>
</evidence>
<sequence length="265" mass="29679">MIKYWMQVREYHHDHGHVVDHDAVSASAPPMESSSPEGTSTSTTSPSVSRKPLLLSIGSRRLAPHHRVKEWQCLLCCLPYPLLWYWNSSPCAPCLFTILGWAWGVISLTLAFIWQLYTLWLLVKLHDSTKTGMRYSRYLQLFSATFGDKMAKIFAVFPIYYLSGGNLLCLDIVGGSSMKLFYEIVCGHDCTPSLSPRSSGICVLNALGIISFAFKGHNLTLEIQATMPSSEKKPSHVPMWRGQLEDTGHTDTSDSTEWGNDDCNI</sequence>
<proteinExistence type="inferred from homology"/>
<evidence type="ECO:0000313" key="14">
    <source>
        <dbReference type="EMBL" id="KAI5353607.1"/>
    </source>
</evidence>
<evidence type="ECO:0000256" key="12">
    <source>
        <dbReference type="SAM" id="Phobius"/>
    </source>
</evidence>
<organism evidence="14 15">
    <name type="scientific">Prunus dulcis</name>
    <name type="common">Almond</name>
    <name type="synonym">Amygdalus dulcis</name>
    <dbReference type="NCBI Taxonomy" id="3755"/>
    <lineage>
        <taxon>Eukaryota</taxon>
        <taxon>Viridiplantae</taxon>
        <taxon>Streptophyta</taxon>
        <taxon>Embryophyta</taxon>
        <taxon>Tracheophyta</taxon>
        <taxon>Spermatophyta</taxon>
        <taxon>Magnoliopsida</taxon>
        <taxon>eudicotyledons</taxon>
        <taxon>Gunneridae</taxon>
        <taxon>Pentapetalae</taxon>
        <taxon>rosids</taxon>
        <taxon>fabids</taxon>
        <taxon>Rosales</taxon>
        <taxon>Rosaceae</taxon>
        <taxon>Amygdaloideae</taxon>
        <taxon>Amygdaleae</taxon>
        <taxon>Prunus</taxon>
    </lineage>
</organism>
<evidence type="ECO:0000259" key="13">
    <source>
        <dbReference type="Pfam" id="PF01490"/>
    </source>
</evidence>
<evidence type="ECO:0000256" key="5">
    <source>
        <dbReference type="ARBA" id="ARBA00022847"/>
    </source>
</evidence>
<gene>
    <name evidence="14" type="ORF">L3X38_006501</name>
</gene>
<name>A0AAD4ZT13_PRUDU</name>
<dbReference type="GO" id="GO:0006865">
    <property type="term" value="P:amino acid transport"/>
    <property type="evidence" value="ECO:0007669"/>
    <property type="project" value="UniProtKB-KW"/>
</dbReference>
<keyword evidence="5" id="KW-0769">Symport</keyword>
<comment type="function">
    <text evidence="10">Carrier protein involved in proton-driven auxin influx. Mediates the formation of auxin gradient from developing leaves (site of auxin biosynthesis) to tips by contributing to the loading of auxin in vascular tissues and facilitating acropetal (base to tip) auxin transport within inner tissues of the root apex, and basipetal (tip to base) auxin transport within outer tissues of the root apex. May be involved in lateral roots and nodules formation.</text>
</comment>
<dbReference type="AlphaFoldDB" id="A0AAD4ZT13"/>
<keyword evidence="4 12" id="KW-0812">Transmembrane</keyword>
<dbReference type="PANTHER" id="PTHR48017">
    <property type="entry name" value="OS05G0424000 PROTEIN-RELATED"/>
    <property type="match status" value="1"/>
</dbReference>
<feature type="compositionally biased region" description="Low complexity" evidence="11">
    <location>
        <begin position="26"/>
        <end position="49"/>
    </location>
</feature>
<keyword evidence="15" id="KW-1185">Reference proteome</keyword>
<protein>
    <recommendedName>
        <fullName evidence="13">Amino acid transporter transmembrane domain-containing protein</fullName>
    </recommendedName>
</protein>
<evidence type="ECO:0000256" key="2">
    <source>
        <dbReference type="ARBA" id="ARBA00005590"/>
    </source>
</evidence>
<evidence type="ECO:0000256" key="11">
    <source>
        <dbReference type="SAM" id="MobiDB-lite"/>
    </source>
</evidence>
<dbReference type="GO" id="GO:0012505">
    <property type="term" value="C:endomembrane system"/>
    <property type="evidence" value="ECO:0007669"/>
    <property type="project" value="UniProtKB-SubCell"/>
</dbReference>
<evidence type="ECO:0000256" key="1">
    <source>
        <dbReference type="ARBA" id="ARBA00004127"/>
    </source>
</evidence>
<evidence type="ECO:0000256" key="8">
    <source>
        <dbReference type="ARBA" id="ARBA00023136"/>
    </source>
</evidence>
<accession>A0AAD4ZT13</accession>
<evidence type="ECO:0000256" key="9">
    <source>
        <dbReference type="ARBA" id="ARBA00023294"/>
    </source>
</evidence>
<keyword evidence="9" id="KW-0927">Auxin signaling pathway</keyword>
<comment type="similarity">
    <text evidence="2">Belongs to the amino acid/polyamine transporter 2 family. Amino acid/auxin permease (AAAP) (TC 2.A.18.1) subfamily.</text>
</comment>
<dbReference type="Proteomes" id="UP001054821">
    <property type="component" value="Chromosome 1"/>
</dbReference>
<dbReference type="GO" id="GO:0009734">
    <property type="term" value="P:auxin-activated signaling pathway"/>
    <property type="evidence" value="ECO:0007669"/>
    <property type="project" value="UniProtKB-KW"/>
</dbReference>